<evidence type="ECO:0000256" key="2">
    <source>
        <dbReference type="SAM" id="SignalP"/>
    </source>
</evidence>
<reference evidence="4 5" key="1">
    <citation type="submission" date="2018-09" db="EMBL/GenBank/DDBJ databases">
        <title>Micromonospora sp. nov. MS1-9, isolated from a root of Musa sp.</title>
        <authorList>
            <person name="Kuncharoen N."/>
            <person name="Kudo T."/>
            <person name="Ohkuma M."/>
            <person name="Yuki M."/>
            <person name="Tanasupawat S."/>
        </authorList>
    </citation>
    <scope>NUCLEOTIDE SEQUENCE [LARGE SCALE GENOMIC DNA]</scope>
    <source>
        <strain evidence="4 5">NGC1-4</strain>
    </source>
</reference>
<feature type="signal peptide" evidence="2">
    <location>
        <begin position="1"/>
        <end position="28"/>
    </location>
</feature>
<dbReference type="RefSeq" id="WP_120676843.1">
    <property type="nucleotide sequence ID" value="NZ_RAZS01000004.1"/>
</dbReference>
<feature type="chain" id="PRO_5046878234" evidence="2">
    <location>
        <begin position="29"/>
        <end position="288"/>
    </location>
</feature>
<dbReference type="SUPFAM" id="SSF88713">
    <property type="entry name" value="Glycoside hydrolase/deacetylase"/>
    <property type="match status" value="1"/>
</dbReference>
<dbReference type="InterPro" id="IPR002509">
    <property type="entry name" value="NODB_dom"/>
</dbReference>
<dbReference type="Pfam" id="PF01522">
    <property type="entry name" value="Polysacc_deac_1"/>
    <property type="match status" value="1"/>
</dbReference>
<proteinExistence type="predicted"/>
<dbReference type="InterPro" id="IPR011330">
    <property type="entry name" value="Glyco_hydro/deAcase_b/a-brl"/>
</dbReference>
<evidence type="ECO:0000259" key="3">
    <source>
        <dbReference type="PROSITE" id="PS51677"/>
    </source>
</evidence>
<protein>
    <submittedName>
        <fullName evidence="4">Polysaccharide deacetylase family protein</fullName>
    </submittedName>
</protein>
<evidence type="ECO:0000313" key="5">
    <source>
        <dbReference type="Proteomes" id="UP000271548"/>
    </source>
</evidence>
<feature type="compositionally biased region" description="Low complexity" evidence="1">
    <location>
        <begin position="36"/>
        <end position="59"/>
    </location>
</feature>
<gene>
    <name evidence="4" type="ORF">D7147_11955</name>
</gene>
<comment type="caution">
    <text evidence="4">The sequence shown here is derived from an EMBL/GenBank/DDBJ whole genome shotgun (WGS) entry which is preliminary data.</text>
</comment>
<dbReference type="PROSITE" id="PS51257">
    <property type="entry name" value="PROKAR_LIPOPROTEIN"/>
    <property type="match status" value="1"/>
</dbReference>
<organism evidence="4 5">
    <name type="scientific">Micromonospora musae</name>
    <dbReference type="NCBI Taxonomy" id="1894970"/>
    <lineage>
        <taxon>Bacteria</taxon>
        <taxon>Bacillati</taxon>
        <taxon>Actinomycetota</taxon>
        <taxon>Actinomycetes</taxon>
        <taxon>Micromonosporales</taxon>
        <taxon>Micromonosporaceae</taxon>
        <taxon>Micromonospora</taxon>
    </lineage>
</organism>
<feature type="compositionally biased region" description="Pro residues" evidence="1">
    <location>
        <begin position="60"/>
        <end position="70"/>
    </location>
</feature>
<dbReference type="Proteomes" id="UP000271548">
    <property type="component" value="Unassembled WGS sequence"/>
</dbReference>
<evidence type="ECO:0000256" key="1">
    <source>
        <dbReference type="SAM" id="MobiDB-lite"/>
    </source>
</evidence>
<sequence length="288" mass="31077">MSSHRARRVRRSLAVFPALILLALTACAHEPRHALGSPSAGGAPSSSAASSPGAGTTPTSGPPSPPPAPKTLPWYLAQVPDFPPAPPPQVVRPTPGPTVPLWFRVPTDQKVAFITIDDGGLARPPAVIDFIREAHIPVTMFLNSPAAAAHTDYFKQIEAAGGVVENHTITHTSLPGRSYAYQKHEICGAADKLEQLFGKRPTLFRPPFGERDTNTLKAARDCGMIAALHWRETVDKGKVRYQTPTKLVKPGEILLMHFRPALMDDLLAALRAIHKSGLTPALLEDYIR</sequence>
<name>A0ABX9R8C3_9ACTN</name>
<dbReference type="PANTHER" id="PTHR10587:SF134">
    <property type="entry name" value="SECRETED PROTEIN"/>
    <property type="match status" value="1"/>
</dbReference>
<dbReference type="Gene3D" id="3.20.20.370">
    <property type="entry name" value="Glycoside hydrolase/deacetylase"/>
    <property type="match status" value="1"/>
</dbReference>
<keyword evidence="2" id="KW-0732">Signal</keyword>
<dbReference type="PROSITE" id="PS51677">
    <property type="entry name" value="NODB"/>
    <property type="match status" value="1"/>
</dbReference>
<dbReference type="EMBL" id="RAZS01000004">
    <property type="protein sequence ID" value="RKN19663.1"/>
    <property type="molecule type" value="Genomic_DNA"/>
</dbReference>
<dbReference type="PANTHER" id="PTHR10587">
    <property type="entry name" value="GLYCOSYL TRANSFERASE-RELATED"/>
    <property type="match status" value="1"/>
</dbReference>
<evidence type="ECO:0000313" key="4">
    <source>
        <dbReference type="EMBL" id="RKN19663.1"/>
    </source>
</evidence>
<feature type="region of interest" description="Disordered" evidence="1">
    <location>
        <begin position="35"/>
        <end position="73"/>
    </location>
</feature>
<keyword evidence="5" id="KW-1185">Reference proteome</keyword>
<feature type="domain" description="NodB homology" evidence="3">
    <location>
        <begin position="110"/>
        <end position="288"/>
    </location>
</feature>
<dbReference type="InterPro" id="IPR050248">
    <property type="entry name" value="Polysacc_deacetylase_ArnD"/>
</dbReference>
<accession>A0ABX9R8C3</accession>
<dbReference type="CDD" id="cd10917">
    <property type="entry name" value="CE4_NodB_like_6s_7s"/>
    <property type="match status" value="1"/>
</dbReference>